<keyword evidence="1" id="KW-0812">Transmembrane</keyword>
<organism evidence="2 3">
    <name type="scientific">Linum tenue</name>
    <dbReference type="NCBI Taxonomy" id="586396"/>
    <lineage>
        <taxon>Eukaryota</taxon>
        <taxon>Viridiplantae</taxon>
        <taxon>Streptophyta</taxon>
        <taxon>Embryophyta</taxon>
        <taxon>Tracheophyta</taxon>
        <taxon>Spermatophyta</taxon>
        <taxon>Magnoliopsida</taxon>
        <taxon>eudicotyledons</taxon>
        <taxon>Gunneridae</taxon>
        <taxon>Pentapetalae</taxon>
        <taxon>rosids</taxon>
        <taxon>fabids</taxon>
        <taxon>Malpighiales</taxon>
        <taxon>Linaceae</taxon>
        <taxon>Linum</taxon>
    </lineage>
</organism>
<protein>
    <submittedName>
        <fullName evidence="2">Uncharacterized protein</fullName>
    </submittedName>
</protein>
<sequence length="75" mass="8458">MEESKLVESVVASSISPFFDNLLFMILIQDAWYQSCVISLIIWGFSYTLSSMDRLIICDVLCFAALPDAIESKTQ</sequence>
<feature type="transmembrane region" description="Helical" evidence="1">
    <location>
        <begin position="31"/>
        <end position="49"/>
    </location>
</feature>
<dbReference type="EMBL" id="CAMGYJ010000002">
    <property type="protein sequence ID" value="CAI0380550.1"/>
    <property type="molecule type" value="Genomic_DNA"/>
</dbReference>
<name>A0AAV0H5G8_9ROSI</name>
<comment type="caution">
    <text evidence="2">The sequence shown here is derived from an EMBL/GenBank/DDBJ whole genome shotgun (WGS) entry which is preliminary data.</text>
</comment>
<proteinExistence type="predicted"/>
<dbReference type="Proteomes" id="UP001154282">
    <property type="component" value="Unassembled WGS sequence"/>
</dbReference>
<evidence type="ECO:0000313" key="3">
    <source>
        <dbReference type="Proteomes" id="UP001154282"/>
    </source>
</evidence>
<keyword evidence="3" id="KW-1185">Reference proteome</keyword>
<dbReference type="AlphaFoldDB" id="A0AAV0H5G8"/>
<keyword evidence="1" id="KW-1133">Transmembrane helix</keyword>
<keyword evidence="1" id="KW-0472">Membrane</keyword>
<reference evidence="2" key="1">
    <citation type="submission" date="2022-08" db="EMBL/GenBank/DDBJ databases">
        <authorList>
            <person name="Gutierrez-Valencia J."/>
        </authorList>
    </citation>
    <scope>NUCLEOTIDE SEQUENCE</scope>
</reference>
<accession>A0AAV0H5G8</accession>
<gene>
    <name evidence="2" type="ORF">LITE_LOCUS2729</name>
</gene>
<evidence type="ECO:0000313" key="2">
    <source>
        <dbReference type="EMBL" id="CAI0380550.1"/>
    </source>
</evidence>
<evidence type="ECO:0000256" key="1">
    <source>
        <dbReference type="SAM" id="Phobius"/>
    </source>
</evidence>